<gene>
    <name evidence="3" type="ORF">SAMN04487819_1065</name>
</gene>
<keyword evidence="4" id="KW-1185">Reference proteome</keyword>
<name>A0A1I1WUN0_9ACTN</name>
<evidence type="ECO:0008006" key="5">
    <source>
        <dbReference type="Google" id="ProtNLM"/>
    </source>
</evidence>
<dbReference type="PROSITE" id="PS51257">
    <property type="entry name" value="PROKAR_LIPOPROTEIN"/>
    <property type="match status" value="1"/>
</dbReference>
<dbReference type="RefSeq" id="WP_092926362.1">
    <property type="nucleotide sequence ID" value="NZ_FOMZ01000006.1"/>
</dbReference>
<keyword evidence="2" id="KW-0732">Signal</keyword>
<protein>
    <recommendedName>
        <fullName evidence="5">Ig-like domain-containing protein</fullName>
    </recommendedName>
</protein>
<dbReference type="AlphaFoldDB" id="A0A1I1WUN0"/>
<dbReference type="EMBL" id="FOMZ01000006">
    <property type="protein sequence ID" value="SFD97153.1"/>
    <property type="molecule type" value="Genomic_DNA"/>
</dbReference>
<feature type="chain" id="PRO_5039441361" description="Ig-like domain-containing protein" evidence="2">
    <location>
        <begin position="25"/>
        <end position="210"/>
    </location>
</feature>
<evidence type="ECO:0000313" key="3">
    <source>
        <dbReference type="EMBL" id="SFD97153.1"/>
    </source>
</evidence>
<accession>A0A1I1WUN0</accession>
<evidence type="ECO:0000256" key="2">
    <source>
        <dbReference type="SAM" id="SignalP"/>
    </source>
</evidence>
<dbReference type="Proteomes" id="UP000198716">
    <property type="component" value="Unassembled WGS sequence"/>
</dbReference>
<proteinExistence type="predicted"/>
<evidence type="ECO:0000313" key="4">
    <source>
        <dbReference type="Proteomes" id="UP000198716"/>
    </source>
</evidence>
<feature type="region of interest" description="Disordered" evidence="1">
    <location>
        <begin position="23"/>
        <end position="55"/>
    </location>
</feature>
<organism evidence="3 4">
    <name type="scientific">Actinopolyspora alba</name>
    <dbReference type="NCBI Taxonomy" id="673379"/>
    <lineage>
        <taxon>Bacteria</taxon>
        <taxon>Bacillati</taxon>
        <taxon>Actinomycetota</taxon>
        <taxon>Actinomycetes</taxon>
        <taxon>Actinopolysporales</taxon>
        <taxon>Actinopolysporaceae</taxon>
        <taxon>Actinopolyspora</taxon>
        <taxon>Actinopolyspora alba group</taxon>
    </lineage>
</organism>
<evidence type="ECO:0000256" key="1">
    <source>
        <dbReference type="SAM" id="MobiDB-lite"/>
    </source>
</evidence>
<feature type="signal peptide" evidence="2">
    <location>
        <begin position="1"/>
        <end position="24"/>
    </location>
</feature>
<sequence length="210" mass="22292">MSRSRLLPLLLLVLTMTGCSAPSAQTGESAGAESSANTSTPRSATQRSADSPVSGTELQSRWWGWVSSAPAGQDPVRDTTGRFCAVNQPERTWFVAGTYGGEVRRSCRVPGNTPIVGPAVNRVTSTASACEKFLAKSEGTATVDGAEQSLRRIEPTRIAYESPSGPVARYGCGLWLRVPPLSPGEHTLTLRGSSGEFRTEASYQLIVTSE</sequence>
<reference evidence="4" key="1">
    <citation type="submission" date="2016-10" db="EMBL/GenBank/DDBJ databases">
        <authorList>
            <person name="Varghese N."/>
            <person name="Submissions S."/>
        </authorList>
    </citation>
    <scope>NUCLEOTIDE SEQUENCE [LARGE SCALE GENOMIC DNA]</scope>
    <source>
        <strain evidence="4">DSM 45004</strain>
    </source>
</reference>